<name>X0VAY9_9ZZZZ</name>
<reference evidence="2" key="1">
    <citation type="journal article" date="2014" name="Front. Microbiol.">
        <title>High frequency of phylogenetically diverse reductive dehalogenase-homologous genes in deep subseafloor sedimentary metagenomes.</title>
        <authorList>
            <person name="Kawai M."/>
            <person name="Futagami T."/>
            <person name="Toyoda A."/>
            <person name="Takaki Y."/>
            <person name="Nishi S."/>
            <person name="Hori S."/>
            <person name="Arai W."/>
            <person name="Tsubouchi T."/>
            <person name="Morono Y."/>
            <person name="Uchiyama I."/>
            <person name="Ito T."/>
            <person name="Fujiyama A."/>
            <person name="Inagaki F."/>
            <person name="Takami H."/>
        </authorList>
    </citation>
    <scope>NUCLEOTIDE SEQUENCE</scope>
    <source>
        <strain evidence="2">Expedition CK06-06</strain>
    </source>
</reference>
<accession>X0VAY9</accession>
<evidence type="ECO:0000256" key="1">
    <source>
        <dbReference type="SAM" id="Phobius"/>
    </source>
</evidence>
<dbReference type="AlphaFoldDB" id="X0VAY9"/>
<dbReference type="EMBL" id="BARS01024487">
    <property type="protein sequence ID" value="GAG08457.1"/>
    <property type="molecule type" value="Genomic_DNA"/>
</dbReference>
<proteinExistence type="predicted"/>
<comment type="caution">
    <text evidence="2">The sequence shown here is derived from an EMBL/GenBank/DDBJ whole genome shotgun (WGS) entry which is preliminary data.</text>
</comment>
<gene>
    <name evidence="2" type="ORF">S01H1_38862</name>
</gene>
<feature type="transmembrane region" description="Helical" evidence="1">
    <location>
        <begin position="85"/>
        <end position="106"/>
    </location>
</feature>
<protein>
    <submittedName>
        <fullName evidence="2">Uncharacterized protein</fullName>
    </submittedName>
</protein>
<sequence>MEAMNKTLKIFLWLMVIVLTNVATAVIVNQINSEKTLTRDVLTDHRADFITEAEVITCIESEGMVKKRMSVEEFGIKMPAMLGKMLIGGLAILVMIVIASIVGLLMKFFSDLDSSYC</sequence>
<keyword evidence="1" id="KW-1133">Transmembrane helix</keyword>
<organism evidence="2">
    <name type="scientific">marine sediment metagenome</name>
    <dbReference type="NCBI Taxonomy" id="412755"/>
    <lineage>
        <taxon>unclassified sequences</taxon>
        <taxon>metagenomes</taxon>
        <taxon>ecological metagenomes</taxon>
    </lineage>
</organism>
<keyword evidence="1" id="KW-0472">Membrane</keyword>
<keyword evidence="1" id="KW-0812">Transmembrane</keyword>
<evidence type="ECO:0000313" key="2">
    <source>
        <dbReference type="EMBL" id="GAG08457.1"/>
    </source>
</evidence>